<accession>A0ACB7T235</accession>
<comment type="caution">
    <text evidence="1">The sequence shown here is derived from an EMBL/GenBank/DDBJ whole genome shotgun (WGS) entry which is preliminary data.</text>
</comment>
<evidence type="ECO:0000313" key="1">
    <source>
        <dbReference type="EMBL" id="KAH6940985.1"/>
    </source>
</evidence>
<evidence type="ECO:0000313" key="2">
    <source>
        <dbReference type="Proteomes" id="UP000821845"/>
    </source>
</evidence>
<dbReference type="EMBL" id="CM023491">
    <property type="protein sequence ID" value="KAH6940985.1"/>
    <property type="molecule type" value="Genomic_DNA"/>
</dbReference>
<organism evidence="1 2">
    <name type="scientific">Hyalomma asiaticum</name>
    <name type="common">Tick</name>
    <dbReference type="NCBI Taxonomy" id="266040"/>
    <lineage>
        <taxon>Eukaryota</taxon>
        <taxon>Metazoa</taxon>
        <taxon>Ecdysozoa</taxon>
        <taxon>Arthropoda</taxon>
        <taxon>Chelicerata</taxon>
        <taxon>Arachnida</taxon>
        <taxon>Acari</taxon>
        <taxon>Parasitiformes</taxon>
        <taxon>Ixodida</taxon>
        <taxon>Ixodoidea</taxon>
        <taxon>Ixodidae</taxon>
        <taxon>Hyalomminae</taxon>
        <taxon>Hyalomma</taxon>
    </lineage>
</organism>
<gene>
    <name evidence="1" type="ORF">HPB50_011640</name>
</gene>
<sequence length="150" mass="16498">MEEDASSVDDDNFESLNQASTFAEFIEADDIVATCGELSLDDAIAEALPDADATATSDENDAATTADAAVYPSFADMLQHIDCIRSYVSTRDTAEDVPLKQKLEGNLLRLGSKKVQKKLTDFFKVCVVYRYGCLESRQWIAAHSRFVSIN</sequence>
<dbReference type="Proteomes" id="UP000821845">
    <property type="component" value="Chromosome 11"/>
</dbReference>
<keyword evidence="2" id="KW-1185">Reference proteome</keyword>
<protein>
    <submittedName>
        <fullName evidence="1">Uncharacterized protein</fullName>
    </submittedName>
</protein>
<proteinExistence type="predicted"/>
<reference evidence="1" key="1">
    <citation type="submission" date="2020-05" db="EMBL/GenBank/DDBJ databases">
        <title>Large-scale comparative analyses of tick genomes elucidate their genetic diversity and vector capacities.</title>
        <authorList>
            <person name="Jia N."/>
            <person name="Wang J."/>
            <person name="Shi W."/>
            <person name="Du L."/>
            <person name="Sun Y."/>
            <person name="Zhan W."/>
            <person name="Jiang J."/>
            <person name="Wang Q."/>
            <person name="Zhang B."/>
            <person name="Ji P."/>
            <person name="Sakyi L.B."/>
            <person name="Cui X."/>
            <person name="Yuan T."/>
            <person name="Jiang B."/>
            <person name="Yang W."/>
            <person name="Lam T.T.-Y."/>
            <person name="Chang Q."/>
            <person name="Ding S."/>
            <person name="Wang X."/>
            <person name="Zhu J."/>
            <person name="Ruan X."/>
            <person name="Zhao L."/>
            <person name="Wei J."/>
            <person name="Que T."/>
            <person name="Du C."/>
            <person name="Cheng J."/>
            <person name="Dai P."/>
            <person name="Han X."/>
            <person name="Huang E."/>
            <person name="Gao Y."/>
            <person name="Liu J."/>
            <person name="Shao H."/>
            <person name="Ye R."/>
            <person name="Li L."/>
            <person name="Wei W."/>
            <person name="Wang X."/>
            <person name="Wang C."/>
            <person name="Yang T."/>
            <person name="Huo Q."/>
            <person name="Li W."/>
            <person name="Guo W."/>
            <person name="Chen H."/>
            <person name="Zhou L."/>
            <person name="Ni X."/>
            <person name="Tian J."/>
            <person name="Zhou Y."/>
            <person name="Sheng Y."/>
            <person name="Liu T."/>
            <person name="Pan Y."/>
            <person name="Xia L."/>
            <person name="Li J."/>
            <person name="Zhao F."/>
            <person name="Cao W."/>
        </authorList>
    </citation>
    <scope>NUCLEOTIDE SEQUENCE</scope>
    <source>
        <strain evidence="1">Hyas-2018</strain>
    </source>
</reference>
<name>A0ACB7T235_HYAAI</name>